<accession>Q6SGP4</accession>
<sequence length="234" mass="25406">MTSGPDIRALGVALLLALLAGCGPNTVKVEGNFPAPLMEPIPLTLGVWYPEDFANHEFSDEAKTRSEPSWLVSTGDAQVAMWDTLLAGMFTDMVHMRGEPASGQMNQLVNAVLIPHVDELQYAIPQHTNIKVYEIWMRYRFELVTTSGEPIAEWTMAAYGKTPTAFLRSDQAAVNLAAVMALRDAGANFATSFTRVPDVAAWMDGGQQAIDNPPAEVDQALDAPPETEKAEVDS</sequence>
<proteinExistence type="predicted"/>
<reference evidence="2" key="2">
    <citation type="submission" date="2004-02" db="EMBL/GenBank/DDBJ databases">
        <authorList>
            <person name="Heidelberg J.F."/>
            <person name="Eisen J.A."/>
            <person name="Nelson W.C."/>
            <person name="DeLong E.F."/>
        </authorList>
    </citation>
    <scope>NUCLEOTIDE SEQUENCE</scope>
</reference>
<evidence type="ECO:0000313" key="2">
    <source>
        <dbReference type="EMBL" id="AAS07937.1"/>
    </source>
</evidence>
<name>Q6SGP4_9BACT</name>
<evidence type="ECO:0000256" key="1">
    <source>
        <dbReference type="SAM" id="MobiDB-lite"/>
    </source>
</evidence>
<reference evidence="2" key="1">
    <citation type="submission" date="2003-12" db="EMBL/GenBank/DDBJ databases">
        <title>Monterey Bay Coastal Ocean Microbial Observatory environmental clone sequencing.</title>
        <authorList>
            <person name="DeLong E.F."/>
        </authorList>
    </citation>
    <scope>NUCLEOTIDE SEQUENCE</scope>
</reference>
<organism evidence="2">
    <name type="scientific">uncultured marine bacterium 463</name>
    <dbReference type="NCBI Taxonomy" id="257394"/>
    <lineage>
        <taxon>Bacteria</taxon>
        <taxon>environmental samples</taxon>
    </lineage>
</organism>
<feature type="region of interest" description="Disordered" evidence="1">
    <location>
        <begin position="205"/>
        <end position="234"/>
    </location>
</feature>
<dbReference type="EMBL" id="AY458641">
    <property type="protein sequence ID" value="AAS07937.1"/>
    <property type="molecule type" value="Genomic_DNA"/>
</dbReference>
<protein>
    <recommendedName>
        <fullName evidence="3">Lipoprotein</fullName>
    </recommendedName>
</protein>
<evidence type="ECO:0008006" key="3">
    <source>
        <dbReference type="Google" id="ProtNLM"/>
    </source>
</evidence>
<dbReference type="AlphaFoldDB" id="Q6SGP4"/>
<gene>
    <name evidence="2" type="ORF">MBMO_EBAC080-L32B05.66</name>
</gene>